<dbReference type="InterPro" id="IPR006847">
    <property type="entry name" value="IF2_N"/>
</dbReference>
<dbReference type="SMART" id="SM00360">
    <property type="entry name" value="RRM"/>
    <property type="match status" value="1"/>
</dbReference>
<proteinExistence type="predicted"/>
<dbReference type="InterPro" id="IPR012677">
    <property type="entry name" value="Nucleotide-bd_a/b_plait_sf"/>
</dbReference>
<dbReference type="AlphaFoldDB" id="A0A0K1QEY8"/>
<feature type="domain" description="RRM" evidence="2">
    <location>
        <begin position="90"/>
        <end position="169"/>
    </location>
</feature>
<dbReference type="SUPFAM" id="SSF48452">
    <property type="entry name" value="TPR-like"/>
    <property type="match status" value="1"/>
</dbReference>
<feature type="region of interest" description="Disordered" evidence="1">
    <location>
        <begin position="156"/>
        <end position="289"/>
    </location>
</feature>
<gene>
    <name evidence="3" type="ORF">AKJ09_10999</name>
</gene>
<dbReference type="STRING" id="1391654.AKJ09_10999"/>
<keyword evidence="3" id="KW-0396">Initiation factor</keyword>
<dbReference type="InterPro" id="IPR000504">
    <property type="entry name" value="RRM_dom"/>
</dbReference>
<dbReference type="EMBL" id="CP012333">
    <property type="protein sequence ID" value="AKV04336.1"/>
    <property type="molecule type" value="Genomic_DNA"/>
</dbReference>
<dbReference type="KEGG" id="llu:AKJ09_10999"/>
<dbReference type="Gene3D" id="1.10.10.2480">
    <property type="match status" value="1"/>
</dbReference>
<dbReference type="InterPro" id="IPR011990">
    <property type="entry name" value="TPR-like_helical_dom_sf"/>
</dbReference>
<dbReference type="SUPFAM" id="SSF54928">
    <property type="entry name" value="RNA-binding domain, RBD"/>
    <property type="match status" value="1"/>
</dbReference>
<dbReference type="OrthoDB" id="1489171at2"/>
<evidence type="ECO:0000313" key="3">
    <source>
        <dbReference type="EMBL" id="AKV04336.1"/>
    </source>
</evidence>
<name>A0A0K1QEY8_9BACT</name>
<accession>A0A0K1QEY8</accession>
<dbReference type="Pfam" id="PF00076">
    <property type="entry name" value="RRM_1"/>
    <property type="match status" value="1"/>
</dbReference>
<feature type="compositionally biased region" description="Basic and acidic residues" evidence="1">
    <location>
        <begin position="189"/>
        <end position="205"/>
    </location>
</feature>
<dbReference type="InterPro" id="IPR050441">
    <property type="entry name" value="RBM"/>
</dbReference>
<dbReference type="GO" id="GO:0003723">
    <property type="term" value="F:RNA binding"/>
    <property type="evidence" value="ECO:0007669"/>
    <property type="project" value="InterPro"/>
</dbReference>
<keyword evidence="4" id="KW-1185">Reference proteome</keyword>
<dbReference type="GO" id="GO:0003743">
    <property type="term" value="F:translation initiation factor activity"/>
    <property type="evidence" value="ECO:0007669"/>
    <property type="project" value="UniProtKB-KW"/>
</dbReference>
<protein>
    <submittedName>
        <fullName evidence="3">Translation initiation factor 2</fullName>
    </submittedName>
</protein>
<dbReference type="Gene3D" id="1.25.40.10">
    <property type="entry name" value="Tetratricopeptide repeat domain"/>
    <property type="match status" value="1"/>
</dbReference>
<dbReference type="Proteomes" id="UP000064967">
    <property type="component" value="Chromosome"/>
</dbReference>
<dbReference type="PROSITE" id="PS50102">
    <property type="entry name" value="RRM"/>
    <property type="match status" value="1"/>
</dbReference>
<dbReference type="InterPro" id="IPR027417">
    <property type="entry name" value="P-loop_NTPase"/>
</dbReference>
<dbReference type="Gene3D" id="3.40.50.300">
    <property type="entry name" value="P-loop containing nucleotide triphosphate hydrolases"/>
    <property type="match status" value="1"/>
</dbReference>
<dbReference type="RefSeq" id="WP_146654967.1">
    <property type="nucleotide sequence ID" value="NZ_CP012333.1"/>
</dbReference>
<organism evidence="3 4">
    <name type="scientific">Labilithrix luteola</name>
    <dbReference type="NCBI Taxonomy" id="1391654"/>
    <lineage>
        <taxon>Bacteria</taxon>
        <taxon>Pseudomonadati</taxon>
        <taxon>Myxococcota</taxon>
        <taxon>Polyangia</taxon>
        <taxon>Polyangiales</taxon>
        <taxon>Labilitrichaceae</taxon>
        <taxon>Labilithrix</taxon>
    </lineage>
</organism>
<keyword evidence="3" id="KW-0648">Protein biosynthesis</keyword>
<dbReference type="Pfam" id="PF04760">
    <property type="entry name" value="IF2_N"/>
    <property type="match status" value="1"/>
</dbReference>
<reference evidence="3 4" key="1">
    <citation type="submission" date="2015-08" db="EMBL/GenBank/DDBJ databases">
        <authorList>
            <person name="Babu N.S."/>
            <person name="Beckwith C.J."/>
            <person name="Beseler K.G."/>
            <person name="Brison A."/>
            <person name="Carone J.V."/>
            <person name="Caskin T.P."/>
            <person name="Diamond M."/>
            <person name="Durham M.E."/>
            <person name="Foxe J.M."/>
            <person name="Go M."/>
            <person name="Henderson B.A."/>
            <person name="Jones I.B."/>
            <person name="McGettigan J.A."/>
            <person name="Micheletti S.J."/>
            <person name="Nasrallah M.E."/>
            <person name="Ortiz D."/>
            <person name="Piller C.R."/>
            <person name="Privatt S.R."/>
            <person name="Schneider S.L."/>
            <person name="Sharp S."/>
            <person name="Smith T.C."/>
            <person name="Stanton J.D."/>
            <person name="Ullery H.E."/>
            <person name="Wilson R.J."/>
            <person name="Serrano M.G."/>
            <person name="Buck G."/>
            <person name="Lee V."/>
            <person name="Wang Y."/>
            <person name="Carvalho R."/>
            <person name="Voegtly L."/>
            <person name="Shi R."/>
            <person name="Duckworth R."/>
            <person name="Johnson A."/>
            <person name="Loviza R."/>
            <person name="Walstead R."/>
            <person name="Shah Z."/>
            <person name="Kiflezghi M."/>
            <person name="Wade K."/>
            <person name="Ball S.L."/>
            <person name="Bradley K.W."/>
            <person name="Asai D.J."/>
            <person name="Bowman C.A."/>
            <person name="Russell D.A."/>
            <person name="Pope W.H."/>
            <person name="Jacobs-Sera D."/>
            <person name="Hendrix R.W."/>
            <person name="Hatfull G.F."/>
        </authorList>
    </citation>
    <scope>NUCLEOTIDE SEQUENCE [LARGE SCALE GENOMIC DNA]</scope>
    <source>
        <strain evidence="3 4">DSM 27648</strain>
    </source>
</reference>
<dbReference type="Gene3D" id="3.30.70.330">
    <property type="match status" value="1"/>
</dbReference>
<dbReference type="SUPFAM" id="SSF52540">
    <property type="entry name" value="P-loop containing nucleoside triphosphate hydrolases"/>
    <property type="match status" value="1"/>
</dbReference>
<dbReference type="PANTHER" id="PTHR48034">
    <property type="entry name" value="TRANSFORMER-2 SEX-DETERMINING PROTEIN-RELATED"/>
    <property type="match status" value="1"/>
</dbReference>
<evidence type="ECO:0000256" key="1">
    <source>
        <dbReference type="SAM" id="MobiDB-lite"/>
    </source>
</evidence>
<sequence length="1094" mass="121604">MKIRVYEVAKQLNIDPKSLVGFFQTIGVTDVKNHMSSVTPEAVELVKRKLEAQERRRTHDVIDQHLRRGEATVVQRRLVPKQPASADDAARLFVAGLHEDVTEQGLREVFERGGSRVLAVELWRAAGTGRLRRIGCVTMASPAEADAARQTLDGSLQAGSQIAVRPFDARRRGPASHDTPPNELTRGPSSERRTTTPRPVVRETRSNPMPDGRPNRNTTQPPRAAKHPKMLPLVPRTNEAPASRNTPVLSSGDRIGVGPSATNATAEAGARQRREGAPATPTAAPPKQTWVGDLLSEATARARRLPRDSQLRAALGLARIALQHAAIPLLEWVIEHGGDAARKPEFVELRAPSDGSLVDLLATGLVCAENARWNGVRGKFWEPTESSAARKFFGRPAPLHQVLNAFVAARNDGVEGHGIAGGEDPEALLSIVDAIVNILGPVLPFSDDDALLAIQSPDGRVTRLSYLRLAEGDLVCFRRSKVLRAGACRVFAQRQTDLLEKVDISWESNDTLQQHALHEPVVKYDYVETTSPSWLPLTRIPERLTKTFMGRSHEIGQLWDWFNDTDSKACIVYGDGGIGKTTLVIEFIQQLLAGGFGDPMWKPAMISYYSAKETRWGLNGLERLRFSQAGLTDAVTEIVRHLRGSHAIEDEWYKLDLPKLAQKLGGYLKEDWKVPASEHLLILDNTETLATQEEEITLLAEHIKALSRRVGRIIITSRRREKMEAAPIELPALDPSTAEQLLRRRATELGCDKLTAAGSSKLRAYAEGLEGWPLLLEVFVQTLAEKGLSPEVAFDRVRQMRTTDLGEFLFADAWARFSDRIKHMLLLMVRVGDNLDETLVRLCATEADVGLHTAEQALEESHGIARIQRIQGKLYVTFRKGFLDFCRDRPLVVAGAEVQLSESVSRVHRRYAEYIQVHDKEVAHRYGKAFRTPFSKMAFAARERGQYDECEKLFESAIGEDPNNGLLFDQYALFLLQNRTDPARALGKAEKATALAPESPDVWFTHGTILGRLKEVDPAWSSLQRALELGKGAHLVWLQVAHIYIITKDPREAIAREALRKARALSPRPTPEESASAFWRDLTRLERRLGITGD</sequence>
<evidence type="ECO:0000259" key="2">
    <source>
        <dbReference type="PROSITE" id="PS50102"/>
    </source>
</evidence>
<dbReference type="InterPro" id="IPR035979">
    <property type="entry name" value="RBD_domain_sf"/>
</dbReference>
<feature type="compositionally biased region" description="Low complexity" evidence="1">
    <location>
        <begin position="277"/>
        <end position="286"/>
    </location>
</feature>
<evidence type="ECO:0000313" key="4">
    <source>
        <dbReference type="Proteomes" id="UP000064967"/>
    </source>
</evidence>